<reference evidence="2" key="1">
    <citation type="submission" date="2018-05" db="EMBL/GenBank/DDBJ databases">
        <authorList>
            <person name="Lanie J.A."/>
            <person name="Ng W.-L."/>
            <person name="Kazmierczak K.M."/>
            <person name="Andrzejewski T.M."/>
            <person name="Davidsen T.M."/>
            <person name="Wayne K.J."/>
            <person name="Tettelin H."/>
            <person name="Glass J.I."/>
            <person name="Rusch D."/>
            <person name="Podicherti R."/>
            <person name="Tsui H.-C.T."/>
            <person name="Winkler M.E."/>
        </authorList>
    </citation>
    <scope>NUCLEOTIDE SEQUENCE</scope>
</reference>
<accession>A0A382EEM5</accession>
<dbReference type="AlphaFoldDB" id="A0A382EEM5"/>
<name>A0A382EEM5_9ZZZZ</name>
<proteinExistence type="predicted"/>
<evidence type="ECO:0000256" key="1">
    <source>
        <dbReference type="SAM" id="MobiDB-lite"/>
    </source>
</evidence>
<sequence length="54" mass="6116">MDSLRDAKQEYSLGSDYPDHYLPPEKELPSGSSRWGKSFIVGTKVIHFGRMGED</sequence>
<dbReference type="EMBL" id="UINC01044115">
    <property type="protein sequence ID" value="SVB49120.1"/>
    <property type="molecule type" value="Genomic_DNA"/>
</dbReference>
<feature type="region of interest" description="Disordered" evidence="1">
    <location>
        <begin position="1"/>
        <end position="33"/>
    </location>
</feature>
<organism evidence="2">
    <name type="scientific">marine metagenome</name>
    <dbReference type="NCBI Taxonomy" id="408172"/>
    <lineage>
        <taxon>unclassified sequences</taxon>
        <taxon>metagenomes</taxon>
        <taxon>ecological metagenomes</taxon>
    </lineage>
</organism>
<protein>
    <submittedName>
        <fullName evidence="2">Uncharacterized protein</fullName>
    </submittedName>
</protein>
<feature type="compositionally biased region" description="Basic and acidic residues" evidence="1">
    <location>
        <begin position="17"/>
        <end position="28"/>
    </location>
</feature>
<gene>
    <name evidence="2" type="ORF">METZ01_LOCUS201974</name>
</gene>
<evidence type="ECO:0000313" key="2">
    <source>
        <dbReference type="EMBL" id="SVB49120.1"/>
    </source>
</evidence>